<comment type="caution">
    <text evidence="1">The sequence shown here is derived from an EMBL/GenBank/DDBJ whole genome shotgun (WGS) entry which is preliminary data.</text>
</comment>
<proteinExistence type="predicted"/>
<accession>A0ACC3C800</accession>
<gene>
    <name evidence="1" type="ORF">I4F81_008784</name>
</gene>
<dbReference type="Proteomes" id="UP000798662">
    <property type="component" value="Chromosome 2"/>
</dbReference>
<sequence>MDTPTGSVSTNAGAGGAATDGIDGPPSPGLRSSPDTDEDSSLPSSPALAEVIPGAAPAARPPSTSSSDDDDLSPYVLPEDELGNEADDDDAPPPSFASVSGSGSESSGGSRPFLHPCTSFFRSVEDLYALLLLRGQRGLREDQYLVVREGFNISSPVPLPSLSYVRATLTAQVSSWMLPTQSFSFVSPGSAEKVSVDCILPSSHVRRDVAFSATFENFLAAELRTDEERVLEPEFIDSPLFNIRPTVLLAGETIQHFTLDGTDVSINDLLVIKLAAPHASRRVKVSDAYFLSHESGLSPGQSEHAGDFVVACDSLSGVSGCIIARHWLASQLPSMLWLSDCEGDELIEILSLHHLRTGDEGRGGTSTATVEDAPVRRKVSDVQEGVHVLTGSLCINSDDFETRRGKKQSLGGVYMSYTSLLYQHRHNSHGSRTISVTPSGVNSDEVLRAVTPDLVEGATSGWLCHRRDGSAVRVMADVAMFVGDYLQVVKTSMLMGYGAKAPCPLCSYRVPGVPGSRYGLHGSSSDVEMARTTARTRSICRAVQQALK</sequence>
<evidence type="ECO:0000313" key="2">
    <source>
        <dbReference type="Proteomes" id="UP000798662"/>
    </source>
</evidence>
<keyword evidence="2" id="KW-1185">Reference proteome</keyword>
<reference evidence="1" key="1">
    <citation type="submission" date="2019-11" db="EMBL/GenBank/DDBJ databases">
        <title>Nori genome reveals adaptations in red seaweeds to the harsh intertidal environment.</title>
        <authorList>
            <person name="Wang D."/>
            <person name="Mao Y."/>
        </authorList>
    </citation>
    <scope>NUCLEOTIDE SEQUENCE</scope>
    <source>
        <tissue evidence="1">Gametophyte</tissue>
    </source>
</reference>
<dbReference type="EMBL" id="CM020619">
    <property type="protein sequence ID" value="KAK1866264.1"/>
    <property type="molecule type" value="Genomic_DNA"/>
</dbReference>
<name>A0ACC3C800_PYRYE</name>
<evidence type="ECO:0000313" key="1">
    <source>
        <dbReference type="EMBL" id="KAK1866264.1"/>
    </source>
</evidence>
<protein>
    <submittedName>
        <fullName evidence="1">Uncharacterized protein</fullName>
    </submittedName>
</protein>
<organism evidence="1 2">
    <name type="scientific">Pyropia yezoensis</name>
    <name type="common">Susabi-nori</name>
    <name type="synonym">Porphyra yezoensis</name>
    <dbReference type="NCBI Taxonomy" id="2788"/>
    <lineage>
        <taxon>Eukaryota</taxon>
        <taxon>Rhodophyta</taxon>
        <taxon>Bangiophyceae</taxon>
        <taxon>Bangiales</taxon>
        <taxon>Bangiaceae</taxon>
        <taxon>Pyropia</taxon>
    </lineage>
</organism>